<dbReference type="GeneID" id="14893869"/>
<protein>
    <submittedName>
        <fullName evidence="4">WD repeat domain phosphoinositide-interacting protein, putative</fullName>
    </submittedName>
</protein>
<dbReference type="PANTHER" id="PTHR11227">
    <property type="entry name" value="WD-REPEAT PROTEIN INTERACTING WITH PHOSPHOINOSIDES WIPI -RELATED"/>
    <property type="match status" value="1"/>
</dbReference>
<dbReference type="InterPro" id="IPR048720">
    <property type="entry name" value="PROPPIN"/>
</dbReference>
<dbReference type="InterPro" id="IPR001680">
    <property type="entry name" value="WD40_rpt"/>
</dbReference>
<dbReference type="EMBL" id="KB206169">
    <property type="protein sequence ID" value="ELP95106.1"/>
    <property type="molecule type" value="Genomic_DNA"/>
</dbReference>
<reference evidence="4 5" key="1">
    <citation type="submission" date="2012-10" db="EMBL/GenBank/DDBJ databases">
        <authorList>
            <person name="Zafar N."/>
            <person name="Inman J."/>
            <person name="Hall N."/>
            <person name="Lorenzi H."/>
            <person name="Caler E."/>
        </authorList>
    </citation>
    <scope>NUCLEOTIDE SEQUENCE [LARGE SCALE GENOMIC DNA]</scope>
    <source>
        <strain evidence="4 5">IP1</strain>
    </source>
</reference>
<name>A0A0A1UET7_ENTIV</name>
<dbReference type="InterPro" id="IPR015943">
    <property type="entry name" value="WD40/YVTN_repeat-like_dom_sf"/>
</dbReference>
<keyword evidence="2" id="KW-0677">Repeat</keyword>
<dbReference type="OMA" id="DYFSSEW"/>
<dbReference type="Proteomes" id="UP000014680">
    <property type="component" value="Unassembled WGS sequence"/>
</dbReference>
<sequence>MTEEILSISSNQDNTCFALGTSDGFSVYGIEHMRLKERFKRTFSGGLKIVELLYKTNLLLLVGGGSNPAFPPTKLIIWDDYQNKAISELDHDSEIISAKFRKDIIIVVLANKVLVYDFKNLNHKEVFKTCPNPKGIIAVSYLETKIVAFPSVEEGKVVIADLEKETSTTIEVHKHEISLMALSLDGTLLATTSSEGTLIRVWRIETGDKVKEFRRGKSVATIYSLSFSCDSKFIVINSNRGTIHIFALTNDSEAQNRMSWVSNIIPGFGGVYSCCSSPVTPEIYTHVFFSQDDIKDKYNIIGITLEGVVMRFHLEKKGGKTDIVSEECTSVF</sequence>
<dbReference type="VEuPathDB" id="AmoebaDB:EIN_254700"/>
<evidence type="ECO:0000313" key="5">
    <source>
        <dbReference type="Proteomes" id="UP000014680"/>
    </source>
</evidence>
<dbReference type="SMART" id="SM00320">
    <property type="entry name" value="WD40"/>
    <property type="match status" value="3"/>
</dbReference>
<dbReference type="SUPFAM" id="SSF50978">
    <property type="entry name" value="WD40 repeat-like"/>
    <property type="match status" value="1"/>
</dbReference>
<keyword evidence="1" id="KW-0853">WD repeat</keyword>
<dbReference type="KEGG" id="eiv:EIN_254700"/>
<comment type="similarity">
    <text evidence="3">Belongs to the WD repeat PROPPIN family.</text>
</comment>
<dbReference type="RefSeq" id="XP_004261877.1">
    <property type="nucleotide sequence ID" value="XM_004261829.1"/>
</dbReference>
<evidence type="ECO:0000256" key="1">
    <source>
        <dbReference type="ARBA" id="ARBA00022574"/>
    </source>
</evidence>
<dbReference type="AlphaFoldDB" id="A0A0A1UET7"/>
<dbReference type="Gene3D" id="2.130.10.10">
    <property type="entry name" value="YVTN repeat-like/Quinoprotein amine dehydrogenase"/>
    <property type="match status" value="1"/>
</dbReference>
<evidence type="ECO:0000256" key="2">
    <source>
        <dbReference type="ARBA" id="ARBA00022737"/>
    </source>
</evidence>
<dbReference type="Pfam" id="PF21032">
    <property type="entry name" value="PROPPIN"/>
    <property type="match status" value="1"/>
</dbReference>
<keyword evidence="5" id="KW-1185">Reference proteome</keyword>
<accession>A0A0A1UET7</accession>
<evidence type="ECO:0000313" key="4">
    <source>
        <dbReference type="EMBL" id="ELP95106.1"/>
    </source>
</evidence>
<dbReference type="OrthoDB" id="1667587at2759"/>
<organism evidence="4 5">
    <name type="scientific">Entamoeba invadens IP1</name>
    <dbReference type="NCBI Taxonomy" id="370355"/>
    <lineage>
        <taxon>Eukaryota</taxon>
        <taxon>Amoebozoa</taxon>
        <taxon>Evosea</taxon>
        <taxon>Archamoebae</taxon>
        <taxon>Mastigamoebida</taxon>
        <taxon>Entamoebidae</taxon>
        <taxon>Entamoeba</taxon>
    </lineage>
</organism>
<proteinExistence type="inferred from homology"/>
<dbReference type="GO" id="GO:0005737">
    <property type="term" value="C:cytoplasm"/>
    <property type="evidence" value="ECO:0007669"/>
    <property type="project" value="UniProtKB-ARBA"/>
</dbReference>
<evidence type="ECO:0000256" key="3">
    <source>
        <dbReference type="ARBA" id="ARBA00025740"/>
    </source>
</evidence>
<dbReference type="InterPro" id="IPR036322">
    <property type="entry name" value="WD40_repeat_dom_sf"/>
</dbReference>
<gene>
    <name evidence="4" type="ORF">EIN_254700</name>
</gene>